<dbReference type="Gene3D" id="1.10.10.10">
    <property type="entry name" value="Winged helix-like DNA-binding domain superfamily/Winged helix DNA-binding domain"/>
    <property type="match status" value="1"/>
</dbReference>
<dbReference type="InterPro" id="IPR009061">
    <property type="entry name" value="DNA-bd_dom_put_sf"/>
</dbReference>
<name>T0Z2Y7_9ZZZZ</name>
<dbReference type="AlphaFoldDB" id="T0Z2Y7"/>
<keyword evidence="2" id="KW-0238">DNA-binding</keyword>
<gene>
    <name evidence="2" type="ORF">B1A_17184</name>
</gene>
<accession>T0Z2Y7</accession>
<dbReference type="SUPFAM" id="SSF46955">
    <property type="entry name" value="Putative DNA-binding domain"/>
    <property type="match status" value="1"/>
</dbReference>
<feature type="domain" description="Helix-turn-helix" evidence="1">
    <location>
        <begin position="13"/>
        <end position="58"/>
    </location>
</feature>
<dbReference type="NCBIfam" id="TIGR01764">
    <property type="entry name" value="excise"/>
    <property type="match status" value="1"/>
</dbReference>
<sequence>MGEGIPLAEPWASVEEVAKHLGVAKDSVYRWIDHRGLPAHKIGRLWKFKLSEVDHWVAPVARMLRMARRMPRNEPSH</sequence>
<organism evidence="2">
    <name type="scientific">mine drainage metagenome</name>
    <dbReference type="NCBI Taxonomy" id="410659"/>
    <lineage>
        <taxon>unclassified sequences</taxon>
        <taxon>metagenomes</taxon>
        <taxon>ecological metagenomes</taxon>
    </lineage>
</organism>
<protein>
    <submittedName>
        <fullName evidence="2">Excisionase/Xis, DNA-binding domain protein</fullName>
    </submittedName>
</protein>
<dbReference type="InterPro" id="IPR036388">
    <property type="entry name" value="WH-like_DNA-bd_sf"/>
</dbReference>
<reference evidence="2" key="1">
    <citation type="submission" date="2013-08" db="EMBL/GenBank/DDBJ databases">
        <authorList>
            <person name="Mendez C."/>
            <person name="Richter M."/>
            <person name="Ferrer M."/>
            <person name="Sanchez J."/>
        </authorList>
    </citation>
    <scope>NUCLEOTIDE SEQUENCE</scope>
</reference>
<comment type="caution">
    <text evidence="2">The sequence shown here is derived from an EMBL/GenBank/DDBJ whole genome shotgun (WGS) entry which is preliminary data.</text>
</comment>
<evidence type="ECO:0000313" key="2">
    <source>
        <dbReference type="EMBL" id="EQD38597.1"/>
    </source>
</evidence>
<reference evidence="2" key="2">
    <citation type="journal article" date="2014" name="ISME J.">
        <title>Microbial stratification in low pH oxic and suboxic macroscopic growths along an acid mine drainage.</title>
        <authorList>
            <person name="Mendez-Garcia C."/>
            <person name="Mesa V."/>
            <person name="Sprenger R.R."/>
            <person name="Richter M."/>
            <person name="Diez M.S."/>
            <person name="Solano J."/>
            <person name="Bargiela R."/>
            <person name="Golyshina O.V."/>
            <person name="Manteca A."/>
            <person name="Ramos J.L."/>
            <person name="Gallego J.R."/>
            <person name="Llorente I."/>
            <person name="Martins Dos Santos V.A."/>
            <person name="Jensen O.N."/>
            <person name="Pelaez A.I."/>
            <person name="Sanchez J."/>
            <person name="Ferrer M."/>
        </authorList>
    </citation>
    <scope>NUCLEOTIDE SEQUENCE</scope>
</reference>
<proteinExistence type="predicted"/>
<dbReference type="GO" id="GO:0003677">
    <property type="term" value="F:DNA binding"/>
    <property type="evidence" value="ECO:0007669"/>
    <property type="project" value="UniProtKB-KW"/>
</dbReference>
<dbReference type="InterPro" id="IPR010093">
    <property type="entry name" value="SinI_DNA-bd"/>
</dbReference>
<evidence type="ECO:0000259" key="1">
    <source>
        <dbReference type="Pfam" id="PF12728"/>
    </source>
</evidence>
<dbReference type="EMBL" id="AUZX01012631">
    <property type="protein sequence ID" value="EQD38597.1"/>
    <property type="molecule type" value="Genomic_DNA"/>
</dbReference>
<dbReference type="InterPro" id="IPR041657">
    <property type="entry name" value="HTH_17"/>
</dbReference>
<dbReference type="Pfam" id="PF12728">
    <property type="entry name" value="HTH_17"/>
    <property type="match status" value="1"/>
</dbReference>